<accession>A0A1B2DYW1</accession>
<name>A0A1B2DYW1_9BACL</name>
<evidence type="ECO:0000313" key="2">
    <source>
        <dbReference type="EMBL" id="OOC58838.1"/>
    </source>
</evidence>
<evidence type="ECO:0000313" key="1">
    <source>
        <dbReference type="EMBL" id="ANY72928.1"/>
    </source>
</evidence>
<dbReference type="KEGG" id="pib:BBD41_10195"/>
<keyword evidence="3" id="KW-1185">Reference proteome</keyword>
<dbReference type="EMBL" id="CP016809">
    <property type="protein sequence ID" value="ANY72928.1"/>
    <property type="molecule type" value="Genomic_DNA"/>
</dbReference>
<dbReference type="EMBL" id="MRVI01000002">
    <property type="protein sequence ID" value="OOC58838.1"/>
    <property type="molecule type" value="Genomic_DNA"/>
</dbReference>
<organism evidence="1">
    <name type="scientific">Paenibacillus ihbetae</name>
    <dbReference type="NCBI Taxonomy" id="1870820"/>
    <lineage>
        <taxon>Bacteria</taxon>
        <taxon>Bacillati</taxon>
        <taxon>Bacillota</taxon>
        <taxon>Bacilli</taxon>
        <taxon>Bacillales</taxon>
        <taxon>Paenibacillaceae</taxon>
        <taxon>Paenibacillus</taxon>
    </lineage>
</organism>
<evidence type="ECO:0000313" key="3">
    <source>
        <dbReference type="Proteomes" id="UP000189059"/>
    </source>
</evidence>
<sequence length="71" mass="8496">MNLYKIKQQQAALEILQSRFAFYVFLRLINRPQLPLIKSTDYHKHSIHHFGLSMLRTGRIAAWNAHKKRHL</sequence>
<protein>
    <submittedName>
        <fullName evidence="1">Uncharacterized protein</fullName>
    </submittedName>
</protein>
<dbReference type="AlphaFoldDB" id="A0A1B2DYW1"/>
<reference evidence="2 3" key="2">
    <citation type="submission" date="2016-12" db="EMBL/GenBank/DDBJ databases">
        <title>Genome sequencing and description of Paenibacillus sp. nov. from high altitude lake in the Indian Trans- Himalayas.</title>
        <authorList>
            <person name="Kiran S."/>
            <person name="Swarnkar M.K."/>
            <person name="Rana A."/>
            <person name="Tewari R."/>
            <person name="Gulati A."/>
        </authorList>
    </citation>
    <scope>NUCLEOTIDE SEQUENCE [LARGE SCALE GENOMIC DNA]</scope>
    <source>
        <strain evidence="2 3">IHBB 9951</strain>
    </source>
</reference>
<proteinExistence type="predicted"/>
<reference evidence="1" key="1">
    <citation type="submission" date="2016-08" db="EMBL/GenBank/DDBJ databases">
        <title>Complete Genome Seqeunce of Paenibacillus sp. nov. IHBB 9852 from high altitute lake of Indian trans-Himalayas.</title>
        <authorList>
            <person name="Kiran S."/>
            <person name="Swarnkar M.K."/>
            <person name="Rana A."/>
            <person name="Tewari R."/>
            <person name="Gulati A."/>
        </authorList>
    </citation>
    <scope>NUCLEOTIDE SEQUENCE [LARGE SCALE GENOMIC DNA]</scope>
    <source>
        <strain evidence="1">IHBB 9852</strain>
    </source>
</reference>
<gene>
    <name evidence="2" type="ORF">BBD40_24510</name>
    <name evidence="1" type="ORF">BBD41_10195</name>
</gene>
<dbReference type="Proteomes" id="UP000189059">
    <property type="component" value="Unassembled WGS sequence"/>
</dbReference>